<protein>
    <recommendedName>
        <fullName evidence="7">MPN domain-containing protein</fullName>
    </recommendedName>
</protein>
<dbReference type="EMBL" id="VNIM01000059">
    <property type="protein sequence ID" value="TVV72693.1"/>
    <property type="molecule type" value="Genomic_DNA"/>
</dbReference>
<keyword evidence="4" id="KW-0862">Zinc</keyword>
<evidence type="ECO:0000313" key="8">
    <source>
        <dbReference type="EMBL" id="TVV72693.1"/>
    </source>
</evidence>
<dbReference type="PANTHER" id="PTHR30471">
    <property type="entry name" value="DNA REPAIR PROTEIN RADC"/>
    <property type="match status" value="1"/>
</dbReference>
<evidence type="ECO:0000313" key="9">
    <source>
        <dbReference type="Proteomes" id="UP000318681"/>
    </source>
</evidence>
<evidence type="ECO:0000256" key="6">
    <source>
        <dbReference type="SAM" id="MobiDB-lite"/>
    </source>
</evidence>
<keyword evidence="1" id="KW-0645">Protease</keyword>
<keyword evidence="3" id="KW-0378">Hydrolase</keyword>
<organism evidence="8 9">
    <name type="scientific">Alterirhizorhabdus solaris</name>
    <dbReference type="NCBI Taxonomy" id="2529389"/>
    <lineage>
        <taxon>Bacteria</taxon>
        <taxon>Pseudomonadati</taxon>
        <taxon>Pseudomonadota</taxon>
        <taxon>Alphaproteobacteria</taxon>
        <taxon>Sphingomonadales</taxon>
        <taxon>Rhizorhabdaceae</taxon>
        <taxon>Alterirhizorhabdus</taxon>
    </lineage>
</organism>
<dbReference type="InterPro" id="IPR001405">
    <property type="entry name" value="UPF0758"/>
</dbReference>
<dbReference type="AlphaFoldDB" id="A0A558QZU9"/>
<evidence type="ECO:0000259" key="7">
    <source>
        <dbReference type="PROSITE" id="PS50249"/>
    </source>
</evidence>
<dbReference type="PROSITE" id="PS01302">
    <property type="entry name" value="UPF0758"/>
    <property type="match status" value="1"/>
</dbReference>
<sequence>MSAALSGGCWPSATAPRVGRQAPHGPSETDKTGTTAAAEASDRTIFPFPQNYVCATVQFHGAGISMPGTATARRRIDSGEAAIAFFGPGFHGMRRESLRVAHLDRDHGLIGLRLHYSDMCDEVHFPLRTIIRDALHLETVGILIAHNHPSGDPRPSEDDLAATRALVALARPLGIRVRDHLIFAGGRSSSLRVMGML</sequence>
<evidence type="ECO:0000256" key="3">
    <source>
        <dbReference type="ARBA" id="ARBA00022801"/>
    </source>
</evidence>
<dbReference type="Gene3D" id="3.40.140.10">
    <property type="entry name" value="Cytidine Deaminase, domain 2"/>
    <property type="match status" value="1"/>
</dbReference>
<dbReference type="PROSITE" id="PS50249">
    <property type="entry name" value="MPN"/>
    <property type="match status" value="1"/>
</dbReference>
<comment type="caution">
    <text evidence="8">The sequence shown here is derived from an EMBL/GenBank/DDBJ whole genome shotgun (WGS) entry which is preliminary data.</text>
</comment>
<keyword evidence="9" id="KW-1185">Reference proteome</keyword>
<feature type="region of interest" description="Disordered" evidence="6">
    <location>
        <begin position="1"/>
        <end position="35"/>
    </location>
</feature>
<name>A0A558QZU9_9SPHN</name>
<dbReference type="OrthoDB" id="152963at2"/>
<accession>A0A558QZU9</accession>
<dbReference type="GO" id="GO:0006508">
    <property type="term" value="P:proteolysis"/>
    <property type="evidence" value="ECO:0007669"/>
    <property type="project" value="UniProtKB-KW"/>
</dbReference>
<dbReference type="InterPro" id="IPR025657">
    <property type="entry name" value="RadC_JAB"/>
</dbReference>
<keyword evidence="5" id="KW-0482">Metalloprotease</keyword>
<dbReference type="InterPro" id="IPR020891">
    <property type="entry name" value="UPF0758_CS"/>
</dbReference>
<gene>
    <name evidence="8" type="ORF">FOY91_13935</name>
</gene>
<feature type="domain" description="MPN" evidence="7">
    <location>
        <begin position="75"/>
        <end position="197"/>
    </location>
</feature>
<dbReference type="Proteomes" id="UP000318681">
    <property type="component" value="Unassembled WGS sequence"/>
</dbReference>
<dbReference type="InterPro" id="IPR037518">
    <property type="entry name" value="MPN"/>
</dbReference>
<keyword evidence="2" id="KW-0479">Metal-binding</keyword>
<evidence type="ECO:0000256" key="5">
    <source>
        <dbReference type="ARBA" id="ARBA00023049"/>
    </source>
</evidence>
<dbReference type="Pfam" id="PF04002">
    <property type="entry name" value="RadC"/>
    <property type="match status" value="1"/>
</dbReference>
<evidence type="ECO:0000256" key="4">
    <source>
        <dbReference type="ARBA" id="ARBA00022833"/>
    </source>
</evidence>
<evidence type="ECO:0000256" key="2">
    <source>
        <dbReference type="ARBA" id="ARBA00022723"/>
    </source>
</evidence>
<dbReference type="GO" id="GO:0008237">
    <property type="term" value="F:metallopeptidase activity"/>
    <property type="evidence" value="ECO:0007669"/>
    <property type="project" value="UniProtKB-KW"/>
</dbReference>
<dbReference type="GO" id="GO:0046872">
    <property type="term" value="F:metal ion binding"/>
    <property type="evidence" value="ECO:0007669"/>
    <property type="project" value="UniProtKB-KW"/>
</dbReference>
<reference evidence="8 9" key="1">
    <citation type="submission" date="2019-07" db="EMBL/GenBank/DDBJ databases">
        <title>Sphingomonas solaris sp. nov., isolated from a solar panel from Boston, Massachusetts.</title>
        <authorList>
            <person name="Tanner K."/>
            <person name="Pascual J."/>
            <person name="Mancuso C."/>
            <person name="Pereto J."/>
            <person name="Khalil A."/>
            <person name="Vilanova C."/>
        </authorList>
    </citation>
    <scope>NUCLEOTIDE SEQUENCE [LARGE SCALE GENOMIC DNA]</scope>
    <source>
        <strain evidence="8 9">R4DWN</strain>
    </source>
</reference>
<dbReference type="PANTHER" id="PTHR30471:SF3">
    <property type="entry name" value="UPF0758 PROTEIN YEES-RELATED"/>
    <property type="match status" value="1"/>
</dbReference>
<evidence type="ECO:0000256" key="1">
    <source>
        <dbReference type="ARBA" id="ARBA00022670"/>
    </source>
</evidence>
<proteinExistence type="predicted"/>